<evidence type="ECO:0000313" key="6">
    <source>
        <dbReference type="EMBL" id="KAG0254094.1"/>
    </source>
</evidence>
<keyword evidence="7" id="KW-1185">Reference proteome</keyword>
<accession>A0A9P6PWD4</accession>
<feature type="compositionally biased region" description="Basic and acidic residues" evidence="5">
    <location>
        <begin position="388"/>
        <end position="399"/>
    </location>
</feature>
<dbReference type="Pfam" id="PF09507">
    <property type="entry name" value="CDC27"/>
    <property type="match status" value="1"/>
</dbReference>
<feature type="compositionally biased region" description="Basic residues" evidence="5">
    <location>
        <begin position="459"/>
        <end position="472"/>
    </location>
</feature>
<feature type="compositionally biased region" description="Acidic residues" evidence="5">
    <location>
        <begin position="288"/>
        <end position="297"/>
    </location>
</feature>
<dbReference type="Proteomes" id="UP000807716">
    <property type="component" value="Unassembled WGS sequence"/>
</dbReference>
<dbReference type="Gene3D" id="3.90.1030.20">
    <property type="entry name" value="DNA polymerase delta, p66 (Cdc27) subunit, wHTH domain"/>
    <property type="match status" value="1"/>
</dbReference>
<keyword evidence="4" id="KW-0539">Nucleus</keyword>
<evidence type="ECO:0000256" key="3">
    <source>
        <dbReference type="ARBA" id="ARBA00022705"/>
    </source>
</evidence>
<sequence>MVAAAMESQAMELLSTTIEDEKKIVTYRWLSRSMGVNVNVAKHWMQAYLDSGKQGPISATYYLSWSDPSTGHQTVSLVSSQELEGYHIYSLEPAPLQDKELLTASNAEARELQEGKDVNIYRCVQNNRVTRSATTIVRKPPPATTTASAVPAKAAAQPGLSGSKPGLTSASNQADAALAHNDNSKPTAAAAPSATSKPTKAAPSGTLANFFNRAPAKKDAEKIDSAAPSTPTPTATKPAKPRSIFDQLQAQQPKRKADEMSESNNTAMAVDKKSDVAVATATAAVETVDVEEVDSEEERDRRLARLSRKTGGDSTTSKESAHSSKAAKEEKGADLEAIRRKRRSAKRLAMEDDEDDEGEDEDEDDKGIRGAATGKRRTSLMEEEDEDVVVRHDTADDEEKEAHRIALENMMLMDDDHVTPAQASAQPVDIEDEDMPMAEPEPAPKALFATTTSVDGQPGRRRGTRPVTKRKTFMNDRGYMVTKEVVEMEEFSEDEAPLPTPPPPKVPVEASKPAARSDSTANSKGGNSKGAAAPGGGPTPTAGKKKVGGNQSLLNFFSKK</sequence>
<feature type="compositionally biased region" description="Acidic residues" evidence="5">
    <location>
        <begin position="487"/>
        <end position="496"/>
    </location>
</feature>
<feature type="compositionally biased region" description="Acidic residues" evidence="5">
    <location>
        <begin position="351"/>
        <end position="365"/>
    </location>
</feature>
<keyword evidence="3" id="KW-0235">DNA replication</keyword>
<evidence type="ECO:0000256" key="5">
    <source>
        <dbReference type="SAM" id="MobiDB-lite"/>
    </source>
</evidence>
<gene>
    <name evidence="6" type="ORF">DFQ27_007035</name>
</gene>
<feature type="compositionally biased region" description="Polar residues" evidence="5">
    <location>
        <begin position="550"/>
        <end position="560"/>
    </location>
</feature>
<dbReference type="GO" id="GO:0043625">
    <property type="term" value="C:delta DNA polymerase complex"/>
    <property type="evidence" value="ECO:0007669"/>
    <property type="project" value="InterPro"/>
</dbReference>
<dbReference type="GO" id="GO:1904161">
    <property type="term" value="P:DNA synthesis involved in UV-damage excision repair"/>
    <property type="evidence" value="ECO:0007669"/>
    <property type="project" value="TreeGrafter"/>
</dbReference>
<dbReference type="AlphaFoldDB" id="A0A9P6PWD4"/>
<dbReference type="PANTHER" id="PTHR17598:SF13">
    <property type="entry name" value="DNA POLYMERASE DELTA SUBUNIT 3"/>
    <property type="match status" value="1"/>
</dbReference>
<feature type="compositionally biased region" description="Low complexity" evidence="5">
    <location>
        <begin position="521"/>
        <end position="532"/>
    </location>
</feature>
<dbReference type="GO" id="GO:0006271">
    <property type="term" value="P:DNA strand elongation involved in DNA replication"/>
    <property type="evidence" value="ECO:0007669"/>
    <property type="project" value="TreeGrafter"/>
</dbReference>
<feature type="region of interest" description="Disordered" evidence="5">
    <location>
        <begin position="284"/>
        <end position="399"/>
    </location>
</feature>
<feature type="region of interest" description="Disordered" evidence="5">
    <location>
        <begin position="434"/>
        <end position="560"/>
    </location>
</feature>
<evidence type="ECO:0000256" key="4">
    <source>
        <dbReference type="ARBA" id="ARBA00023242"/>
    </source>
</evidence>
<feature type="region of interest" description="Disordered" evidence="5">
    <location>
        <begin position="133"/>
        <end position="271"/>
    </location>
</feature>
<dbReference type="GO" id="GO:0006297">
    <property type="term" value="P:nucleotide-excision repair, DNA gap filling"/>
    <property type="evidence" value="ECO:0007669"/>
    <property type="project" value="TreeGrafter"/>
</dbReference>
<feature type="compositionally biased region" description="Low complexity" evidence="5">
    <location>
        <begin position="225"/>
        <end position="238"/>
    </location>
</feature>
<dbReference type="PANTHER" id="PTHR17598">
    <property type="entry name" value="DNA POLYMERASE DELTA SUBUNIT 3"/>
    <property type="match status" value="1"/>
</dbReference>
<evidence type="ECO:0000256" key="2">
    <source>
        <dbReference type="ARBA" id="ARBA00017589"/>
    </source>
</evidence>
<dbReference type="OrthoDB" id="514823at2759"/>
<feature type="compositionally biased region" description="Basic and acidic residues" evidence="5">
    <location>
        <begin position="319"/>
        <end position="338"/>
    </location>
</feature>
<name>A0A9P6PWD4_9FUNG</name>
<reference evidence="6" key="1">
    <citation type="journal article" date="2020" name="Fungal Divers.">
        <title>Resolving the Mortierellaceae phylogeny through synthesis of multi-gene phylogenetics and phylogenomics.</title>
        <authorList>
            <person name="Vandepol N."/>
            <person name="Liber J."/>
            <person name="Desiro A."/>
            <person name="Na H."/>
            <person name="Kennedy M."/>
            <person name="Barry K."/>
            <person name="Grigoriev I.V."/>
            <person name="Miller A.N."/>
            <person name="O'Donnell K."/>
            <person name="Stajich J.E."/>
            <person name="Bonito G."/>
        </authorList>
    </citation>
    <scope>NUCLEOTIDE SEQUENCE</scope>
    <source>
        <strain evidence="6">BC1065</strain>
    </source>
</reference>
<feature type="compositionally biased region" description="Low complexity" evidence="5">
    <location>
        <begin position="144"/>
        <end position="158"/>
    </location>
</feature>
<dbReference type="InterPro" id="IPR019038">
    <property type="entry name" value="POLD3"/>
</dbReference>
<feature type="compositionally biased region" description="Low complexity" evidence="5">
    <location>
        <begin position="184"/>
        <end position="204"/>
    </location>
</feature>
<evidence type="ECO:0000256" key="1">
    <source>
        <dbReference type="ARBA" id="ARBA00004123"/>
    </source>
</evidence>
<comment type="subcellular location">
    <subcellularLocation>
        <location evidence="1">Nucleus</location>
    </subcellularLocation>
</comment>
<dbReference type="InterPro" id="IPR041913">
    <property type="entry name" value="POLD3_sf"/>
</dbReference>
<proteinExistence type="predicted"/>
<dbReference type="EMBL" id="JAAAJB010000538">
    <property type="protein sequence ID" value="KAG0254094.1"/>
    <property type="molecule type" value="Genomic_DNA"/>
</dbReference>
<comment type="caution">
    <text evidence="6">The sequence shown here is derived from an EMBL/GenBank/DDBJ whole genome shotgun (WGS) entry which is preliminary data.</text>
</comment>
<dbReference type="GO" id="GO:0003887">
    <property type="term" value="F:DNA-directed DNA polymerase activity"/>
    <property type="evidence" value="ECO:0007669"/>
    <property type="project" value="TreeGrafter"/>
</dbReference>
<organism evidence="6 7">
    <name type="scientific">Actinomortierella ambigua</name>
    <dbReference type="NCBI Taxonomy" id="1343610"/>
    <lineage>
        <taxon>Eukaryota</taxon>
        <taxon>Fungi</taxon>
        <taxon>Fungi incertae sedis</taxon>
        <taxon>Mucoromycota</taxon>
        <taxon>Mortierellomycotina</taxon>
        <taxon>Mortierellomycetes</taxon>
        <taxon>Mortierellales</taxon>
        <taxon>Mortierellaceae</taxon>
        <taxon>Actinomortierella</taxon>
    </lineage>
</organism>
<protein>
    <recommendedName>
        <fullName evidence="2">DNA polymerase delta subunit 3</fullName>
    </recommendedName>
</protein>
<evidence type="ECO:0000313" key="7">
    <source>
        <dbReference type="Proteomes" id="UP000807716"/>
    </source>
</evidence>